<dbReference type="CDD" id="cd05327">
    <property type="entry name" value="retinol-DH_like_SDR_c_like"/>
    <property type="match status" value="1"/>
</dbReference>
<accession>A0A1R0GNK2</accession>
<dbReference type="Gene3D" id="3.40.50.720">
    <property type="entry name" value="NAD(P)-binding Rossmann-like Domain"/>
    <property type="match status" value="1"/>
</dbReference>
<comment type="caution">
    <text evidence="2">The sequence shown here is derived from an EMBL/GenBank/DDBJ whole genome shotgun (WGS) entry which is preliminary data.</text>
</comment>
<dbReference type="PRINTS" id="PR00081">
    <property type="entry name" value="GDHRDH"/>
</dbReference>
<dbReference type="PANTHER" id="PTHR43157">
    <property type="entry name" value="PHOSPHATIDYLINOSITOL-GLYCAN BIOSYNTHESIS CLASS F PROTEIN-RELATED"/>
    <property type="match status" value="1"/>
</dbReference>
<organism evidence="2 3">
    <name type="scientific">Smittium mucronatum</name>
    <dbReference type="NCBI Taxonomy" id="133383"/>
    <lineage>
        <taxon>Eukaryota</taxon>
        <taxon>Fungi</taxon>
        <taxon>Fungi incertae sedis</taxon>
        <taxon>Zoopagomycota</taxon>
        <taxon>Kickxellomycotina</taxon>
        <taxon>Harpellomycetes</taxon>
        <taxon>Harpellales</taxon>
        <taxon>Legeriomycetaceae</taxon>
        <taxon>Smittium</taxon>
    </lineage>
</organism>
<evidence type="ECO:0000313" key="2">
    <source>
        <dbReference type="EMBL" id="OLY78475.1"/>
    </source>
</evidence>
<dbReference type="Pfam" id="PF00106">
    <property type="entry name" value="adh_short"/>
    <property type="match status" value="1"/>
</dbReference>
<dbReference type="STRING" id="133383.A0A1R0GNK2"/>
<keyword evidence="3" id="KW-1185">Reference proteome</keyword>
<sequence length="352" mass="38975">MFSLGGIANSFTSSSLYYCDGNPYLMPVFHLVSLSTEFTYSVLSKINIGTSPRTRFDHYVLGYKKANKASTEEKFAIVTGANSGIGFETTKALALAGFHVIMACRNKESTEEAISKLELETGLKTFEFMQLDLSSFKSIDAFVDQYKKTHDKLHLLVNNAGVMMCPYSKTEDGIEMQFGTNHLGHFKLTNGLLDLIKASERARIVVLSSMANYIGTFDKSLILEESKYNKMVNYGISKLCNIMFANELSRRLEGTGVTVNSLHPGAVNTNLARHLTGNDLKATEFLKSIVFISPTAGALTSIKVSLDPELEGVTGKYFSHEEEATPLGEALDEQKCKDLWEFSEELIKKHST</sequence>
<reference evidence="2 3" key="1">
    <citation type="journal article" date="2016" name="Mol. Biol. Evol.">
        <title>Genome-Wide Survey of Gut Fungi (Harpellales) Reveals the First Horizontally Transferred Ubiquitin Gene from a Mosquito Host.</title>
        <authorList>
            <person name="Wang Y."/>
            <person name="White M.M."/>
            <person name="Kvist S."/>
            <person name="Moncalvo J.M."/>
        </authorList>
    </citation>
    <scope>NUCLEOTIDE SEQUENCE [LARGE SCALE GENOMIC DNA]</scope>
    <source>
        <strain evidence="2 3">ALG-7-W6</strain>
    </source>
</reference>
<dbReference type="Proteomes" id="UP000187455">
    <property type="component" value="Unassembled WGS sequence"/>
</dbReference>
<protein>
    <submittedName>
        <fullName evidence="2">Short-chain dehydrogenase TIC 32, chloroplastic</fullName>
    </submittedName>
</protein>
<evidence type="ECO:0000256" key="1">
    <source>
        <dbReference type="ARBA" id="ARBA00023002"/>
    </source>
</evidence>
<dbReference type="GO" id="GO:0016491">
    <property type="term" value="F:oxidoreductase activity"/>
    <property type="evidence" value="ECO:0007669"/>
    <property type="project" value="UniProtKB-KW"/>
</dbReference>
<dbReference type="InterPro" id="IPR036291">
    <property type="entry name" value="NAD(P)-bd_dom_sf"/>
</dbReference>
<dbReference type="OrthoDB" id="191139at2759"/>
<keyword evidence="1" id="KW-0560">Oxidoreductase</keyword>
<evidence type="ECO:0000313" key="3">
    <source>
        <dbReference type="Proteomes" id="UP000187455"/>
    </source>
</evidence>
<dbReference type="PANTHER" id="PTHR43157:SF31">
    <property type="entry name" value="PHOSPHATIDYLINOSITOL-GLYCAN BIOSYNTHESIS CLASS F PROTEIN"/>
    <property type="match status" value="1"/>
</dbReference>
<dbReference type="EMBL" id="LSSL01006347">
    <property type="protein sequence ID" value="OLY78475.1"/>
    <property type="molecule type" value="Genomic_DNA"/>
</dbReference>
<proteinExistence type="predicted"/>
<gene>
    <name evidence="2" type="ORF">AYI68_g7474</name>
</gene>
<dbReference type="AlphaFoldDB" id="A0A1R0GNK2"/>
<dbReference type="SUPFAM" id="SSF51735">
    <property type="entry name" value="NAD(P)-binding Rossmann-fold domains"/>
    <property type="match status" value="1"/>
</dbReference>
<dbReference type="InterPro" id="IPR002347">
    <property type="entry name" value="SDR_fam"/>
</dbReference>
<name>A0A1R0GNK2_9FUNG</name>